<evidence type="ECO:0000313" key="2">
    <source>
        <dbReference type="Proteomes" id="UP001501759"/>
    </source>
</evidence>
<protein>
    <submittedName>
        <fullName evidence="1">Uncharacterized protein</fullName>
    </submittedName>
</protein>
<keyword evidence="2" id="KW-1185">Reference proteome</keyword>
<sequence length="124" mass="13950">MLEALSRVVDERIGPRLAGTVHQNSDGACEVLTVIRDPERARDLLRRRCAQWALMVRAALRPDGERFALGSVWTTSDRCPVPVWRLRRCTQTPHRGGRPAAALPVRAQRVARSPATRTYLHCLC</sequence>
<reference evidence="2" key="1">
    <citation type="journal article" date="2019" name="Int. J. Syst. Evol. Microbiol.">
        <title>The Global Catalogue of Microorganisms (GCM) 10K type strain sequencing project: providing services to taxonomists for standard genome sequencing and annotation.</title>
        <authorList>
            <consortium name="The Broad Institute Genomics Platform"/>
            <consortium name="The Broad Institute Genome Sequencing Center for Infectious Disease"/>
            <person name="Wu L."/>
            <person name="Ma J."/>
        </authorList>
    </citation>
    <scope>NUCLEOTIDE SEQUENCE [LARGE SCALE GENOMIC DNA]</scope>
    <source>
        <strain evidence="2">JCM 18409</strain>
    </source>
</reference>
<dbReference type="EMBL" id="BAABKB010000023">
    <property type="protein sequence ID" value="GAA5022979.1"/>
    <property type="molecule type" value="Genomic_DNA"/>
</dbReference>
<gene>
    <name evidence="1" type="ORF">GCM10023335_55340</name>
</gene>
<accession>A0ABP9J7B2</accession>
<evidence type="ECO:0000313" key="1">
    <source>
        <dbReference type="EMBL" id="GAA5022979.1"/>
    </source>
</evidence>
<dbReference type="Proteomes" id="UP001501759">
    <property type="component" value="Unassembled WGS sequence"/>
</dbReference>
<name>A0ABP9J7B2_9ACTN</name>
<comment type="caution">
    <text evidence="1">The sequence shown here is derived from an EMBL/GenBank/DDBJ whole genome shotgun (WGS) entry which is preliminary data.</text>
</comment>
<organism evidence="1 2">
    <name type="scientific">Streptomyces siamensis</name>
    <dbReference type="NCBI Taxonomy" id="1274986"/>
    <lineage>
        <taxon>Bacteria</taxon>
        <taxon>Bacillati</taxon>
        <taxon>Actinomycetota</taxon>
        <taxon>Actinomycetes</taxon>
        <taxon>Kitasatosporales</taxon>
        <taxon>Streptomycetaceae</taxon>
        <taxon>Streptomyces</taxon>
    </lineage>
</organism>
<proteinExistence type="predicted"/>